<dbReference type="RefSeq" id="WP_054839077.1">
    <property type="nucleotide sequence ID" value="NZ_BBBY01000037.1"/>
</dbReference>
<keyword evidence="1" id="KW-0472">Membrane</keyword>
<feature type="transmembrane region" description="Helical" evidence="1">
    <location>
        <begin position="7"/>
        <end position="30"/>
    </location>
</feature>
<proteinExistence type="predicted"/>
<dbReference type="EMBL" id="WGGD01000005">
    <property type="protein sequence ID" value="MUN29043.1"/>
    <property type="molecule type" value="Genomic_DNA"/>
</dbReference>
<dbReference type="OrthoDB" id="46144at2157"/>
<evidence type="ECO:0000256" key="1">
    <source>
        <dbReference type="SAM" id="Phobius"/>
    </source>
</evidence>
<keyword evidence="1" id="KW-0812">Transmembrane</keyword>
<name>A0A6A9QTF2_SULME</name>
<reference evidence="2 3" key="1">
    <citation type="submission" date="2019-10" db="EMBL/GenBank/DDBJ databases">
        <title>Sequencing and Assembly of Multiple Reported Metal-Biooxidizing Members of the Extremely Thermoacidophilic Archaeal Family Sulfolobaceae.</title>
        <authorList>
            <person name="Counts J.A."/>
            <person name="Kelly R.M."/>
        </authorList>
    </citation>
    <scope>NUCLEOTIDE SEQUENCE [LARGE SCALE GENOMIC DNA]</scope>
    <source>
        <strain evidence="2 3">DSM 6482</strain>
    </source>
</reference>
<gene>
    <name evidence="2" type="ORF">GC250_06250</name>
</gene>
<dbReference type="Proteomes" id="UP000470772">
    <property type="component" value="Unassembled WGS sequence"/>
</dbReference>
<protein>
    <submittedName>
        <fullName evidence="2">Uncharacterized protein</fullName>
    </submittedName>
</protein>
<evidence type="ECO:0000313" key="2">
    <source>
        <dbReference type="EMBL" id="MUN29043.1"/>
    </source>
</evidence>
<keyword evidence="1" id="KW-1133">Transmembrane helix</keyword>
<evidence type="ECO:0000313" key="3">
    <source>
        <dbReference type="Proteomes" id="UP000470772"/>
    </source>
</evidence>
<keyword evidence="3" id="KW-1185">Reference proteome</keyword>
<comment type="caution">
    <text evidence="2">The sequence shown here is derived from an EMBL/GenBank/DDBJ whole genome shotgun (WGS) entry which is preliminary data.</text>
</comment>
<dbReference type="AlphaFoldDB" id="A0A6A9QTF2"/>
<sequence>MRINKRVLGSIFLFIIVIISLFILYSMLIHGGKESSIGESPSGSTVSGNYTYLASFLISHDFVSYVSYNHENLSQLLSTPRIGIETTMAMEQAPLLADTHVYAIIF</sequence>
<organism evidence="2 3">
    <name type="scientific">Sulfuracidifex metallicus DSM 6482 = JCM 9184</name>
    <dbReference type="NCBI Taxonomy" id="523847"/>
    <lineage>
        <taxon>Archaea</taxon>
        <taxon>Thermoproteota</taxon>
        <taxon>Thermoprotei</taxon>
        <taxon>Sulfolobales</taxon>
        <taxon>Sulfolobaceae</taxon>
        <taxon>Sulfuracidifex</taxon>
    </lineage>
</organism>
<accession>A0A6A9QTF2</accession>